<dbReference type="GO" id="GO:0015225">
    <property type="term" value="F:biotin transmembrane transporter activity"/>
    <property type="evidence" value="ECO:0007669"/>
    <property type="project" value="UniProtKB-UniRule"/>
</dbReference>
<feature type="transmembrane region" description="Helical" evidence="3">
    <location>
        <begin position="36"/>
        <end position="54"/>
    </location>
</feature>
<dbReference type="PANTHER" id="PTHR34295:SF1">
    <property type="entry name" value="BIOTIN TRANSPORTER BIOY"/>
    <property type="match status" value="1"/>
</dbReference>
<proteinExistence type="inferred from homology"/>
<protein>
    <recommendedName>
        <fullName evidence="2">Biotin transporter</fullName>
    </recommendedName>
</protein>
<keyword evidence="3" id="KW-1133">Transmembrane helix</keyword>
<gene>
    <name evidence="4" type="ORF">BC6307_18540</name>
</gene>
<feature type="transmembrane region" description="Helical" evidence="3">
    <location>
        <begin position="117"/>
        <end position="135"/>
    </location>
</feature>
<dbReference type="PIRSF" id="PIRSF016661">
    <property type="entry name" value="BioY"/>
    <property type="match status" value="1"/>
</dbReference>
<dbReference type="AlphaFoldDB" id="A0A223KUT9"/>
<dbReference type="KEGG" id="bcoh:BC6307_18540"/>
<keyword evidence="3" id="KW-0812">Transmembrane</keyword>
<feature type="transmembrane region" description="Helical" evidence="3">
    <location>
        <begin position="155"/>
        <end position="178"/>
    </location>
</feature>
<evidence type="ECO:0000313" key="5">
    <source>
        <dbReference type="Proteomes" id="UP000215224"/>
    </source>
</evidence>
<keyword evidence="2" id="KW-0813">Transport</keyword>
<name>A0A223KUT9_9BACI</name>
<dbReference type="STRING" id="1314751.GCA_001591425_03453"/>
<dbReference type="InterPro" id="IPR003784">
    <property type="entry name" value="BioY"/>
</dbReference>
<evidence type="ECO:0000256" key="3">
    <source>
        <dbReference type="SAM" id="Phobius"/>
    </source>
</evidence>
<dbReference type="RefSeq" id="WP_066418958.1">
    <property type="nucleotide sequence ID" value="NZ_CP018866.1"/>
</dbReference>
<comment type="similarity">
    <text evidence="1 2">Belongs to the BioY family.</text>
</comment>
<organism evidence="4 5">
    <name type="scientific">Sutcliffiella cohnii</name>
    <dbReference type="NCBI Taxonomy" id="33932"/>
    <lineage>
        <taxon>Bacteria</taxon>
        <taxon>Bacillati</taxon>
        <taxon>Bacillota</taxon>
        <taxon>Bacilli</taxon>
        <taxon>Bacillales</taxon>
        <taxon>Bacillaceae</taxon>
        <taxon>Sutcliffiella</taxon>
    </lineage>
</organism>
<sequence length="198" mass="21407">MKKRITALDITYASMFVALMAIGANITSWLPFLQVAGVPLSMAPFFCVLAGLLLGRRLAAISMFVYMVLGIAGAPIFSAFKAGFGVIIGNTGGFIISYIFAAWVAGLIMEKSKKTSLFTYILAANAGTIVIYFIGTNYMYLSLNVWLGVEMAYSAAWITMAAFALKDFIFTLVCAVLAPKMYKALWKNRTLPSAGKVA</sequence>
<accession>A0A223KUT9</accession>
<keyword evidence="2" id="KW-1003">Cell membrane</keyword>
<dbReference type="Pfam" id="PF02632">
    <property type="entry name" value="BioY"/>
    <property type="match status" value="1"/>
</dbReference>
<evidence type="ECO:0000313" key="4">
    <source>
        <dbReference type="EMBL" id="AST93114.1"/>
    </source>
</evidence>
<evidence type="ECO:0000256" key="2">
    <source>
        <dbReference type="PIRNR" id="PIRNR016661"/>
    </source>
</evidence>
<feature type="transmembrane region" description="Helical" evidence="3">
    <location>
        <begin position="86"/>
        <end position="105"/>
    </location>
</feature>
<dbReference type="PANTHER" id="PTHR34295">
    <property type="entry name" value="BIOTIN TRANSPORTER BIOY"/>
    <property type="match status" value="1"/>
</dbReference>
<reference evidence="4 5" key="1">
    <citation type="submission" date="2016-12" db="EMBL/GenBank/DDBJ databases">
        <title>The whole genome sequencing and assembly of Bacillus cohnii DSM 6307T strain.</title>
        <authorList>
            <person name="Lee Y.-J."/>
            <person name="Yi H."/>
            <person name="Bahn Y.-S."/>
            <person name="Kim J.F."/>
            <person name="Lee D.-W."/>
        </authorList>
    </citation>
    <scope>NUCLEOTIDE SEQUENCE [LARGE SCALE GENOMIC DNA]</scope>
    <source>
        <strain evidence="4 5">DSM 6307</strain>
    </source>
</reference>
<evidence type="ECO:0000256" key="1">
    <source>
        <dbReference type="ARBA" id="ARBA00010692"/>
    </source>
</evidence>
<feature type="transmembrane region" description="Helical" evidence="3">
    <location>
        <begin position="12"/>
        <end position="30"/>
    </location>
</feature>
<keyword evidence="2 3" id="KW-0472">Membrane</keyword>
<comment type="subcellular location">
    <subcellularLocation>
        <location evidence="2">Cell membrane</location>
        <topology evidence="2">Multi-pass membrane protein</topology>
    </subcellularLocation>
</comment>
<dbReference type="Proteomes" id="UP000215224">
    <property type="component" value="Chromosome"/>
</dbReference>
<keyword evidence="5" id="KW-1185">Reference proteome</keyword>
<dbReference type="EMBL" id="CP018866">
    <property type="protein sequence ID" value="AST93114.1"/>
    <property type="molecule type" value="Genomic_DNA"/>
</dbReference>
<dbReference type="Gene3D" id="1.10.1760.20">
    <property type="match status" value="1"/>
</dbReference>
<dbReference type="GO" id="GO:0005886">
    <property type="term" value="C:plasma membrane"/>
    <property type="evidence" value="ECO:0007669"/>
    <property type="project" value="UniProtKB-SubCell"/>
</dbReference>
<feature type="transmembrane region" description="Helical" evidence="3">
    <location>
        <begin position="61"/>
        <end position="80"/>
    </location>
</feature>